<dbReference type="Gene3D" id="3.40.50.150">
    <property type="entry name" value="Vaccinia Virus protein VP39"/>
    <property type="match status" value="1"/>
</dbReference>
<reference evidence="5" key="1">
    <citation type="submission" date="2021-12" db="EMBL/GenBank/DDBJ databases">
        <authorList>
            <person name="King R."/>
        </authorList>
    </citation>
    <scope>NUCLEOTIDE SEQUENCE</scope>
</reference>
<gene>
    <name evidence="5" type="ORF">MELIAE_LOCUS2286</name>
</gene>
<dbReference type="SUPFAM" id="SSF53335">
    <property type="entry name" value="S-adenosyl-L-methionine-dependent methyltransferases"/>
    <property type="match status" value="1"/>
</dbReference>
<dbReference type="PANTHER" id="PTHR46315:SF1">
    <property type="entry name" value="SPERMINE SYNTHASE"/>
    <property type="match status" value="1"/>
</dbReference>
<dbReference type="OrthoDB" id="5953636at2759"/>
<feature type="domain" description="PABS" evidence="4">
    <location>
        <begin position="125"/>
        <end position="365"/>
    </location>
</feature>
<dbReference type="EMBL" id="OV121141">
    <property type="protein sequence ID" value="CAH0548954.1"/>
    <property type="molecule type" value="Genomic_DNA"/>
</dbReference>
<dbReference type="InterPro" id="IPR029063">
    <property type="entry name" value="SAM-dependent_MTases_sf"/>
</dbReference>
<sequence>MSVNTILLDLCVDSSVFQTQKDKNEVLDTAEGILKNHLPDLAHVLSCTLVDGMMRFYKIKEKVLVSFRMYRSGFITINIEFYTEENEEPFISFNCSKLLEQKLKSGLNSPRSRLLPFIKRGATFEIYYTTSDERLIEYDFDKMVFEEQSPYQKVQIVHSKTLGNMLILDDLQNIAESDLIYTETLMSKHKENYKDKDIVILGGGDGALLYELLKQKPKNIIMLEIDETVMKACSKYMRSICGDVLDTYQGKNYQIIVGDCMKTLDTYIDEEKKFDYVFADLTDVPISEEPSSELWTFINLILQKSFKVLKPTGKFMTHIIGSVMKDTIKQYQECLDNLDPPVTYTMSNAFVPSFVELWEFCQVRFKSDEKNE</sequence>
<feature type="active site" description="Proton acceptor" evidence="3">
    <location>
        <position position="280"/>
    </location>
</feature>
<protein>
    <recommendedName>
        <fullName evidence="4">PABS domain-containing protein</fullName>
    </recommendedName>
</protein>
<dbReference type="InterPro" id="IPR037163">
    <property type="entry name" value="Spermidine_synt_N_sf"/>
</dbReference>
<dbReference type="AlphaFoldDB" id="A0A9P0ARS8"/>
<dbReference type="InterPro" id="IPR030374">
    <property type="entry name" value="PABS"/>
</dbReference>
<proteinExistence type="inferred from homology"/>
<dbReference type="Pfam" id="PF17284">
    <property type="entry name" value="Spermine_synt_N"/>
    <property type="match status" value="1"/>
</dbReference>
<dbReference type="Proteomes" id="UP001154078">
    <property type="component" value="Chromosome 10"/>
</dbReference>
<evidence type="ECO:0000256" key="3">
    <source>
        <dbReference type="PROSITE-ProRule" id="PRU00354"/>
    </source>
</evidence>
<evidence type="ECO:0000313" key="5">
    <source>
        <dbReference type="EMBL" id="CAH0548954.1"/>
    </source>
</evidence>
<name>A0A9P0ARS8_BRAAE</name>
<evidence type="ECO:0000256" key="2">
    <source>
        <dbReference type="ARBA" id="ARBA00022679"/>
    </source>
</evidence>
<evidence type="ECO:0000259" key="4">
    <source>
        <dbReference type="PROSITE" id="PS51006"/>
    </source>
</evidence>
<evidence type="ECO:0000256" key="1">
    <source>
        <dbReference type="ARBA" id="ARBA00007867"/>
    </source>
</evidence>
<dbReference type="PROSITE" id="PS01330">
    <property type="entry name" value="PABS_1"/>
    <property type="match status" value="1"/>
</dbReference>
<dbReference type="InterPro" id="IPR035246">
    <property type="entry name" value="Spermidine_synt_N"/>
</dbReference>
<dbReference type="InterPro" id="IPR015576">
    <property type="entry name" value="Spermine_synthase_animal"/>
</dbReference>
<dbReference type="Gene3D" id="2.30.140.10">
    <property type="entry name" value="Spermidine synthase, tetramerisation domain"/>
    <property type="match status" value="1"/>
</dbReference>
<organism evidence="5 6">
    <name type="scientific">Brassicogethes aeneus</name>
    <name type="common">Rape pollen beetle</name>
    <name type="synonym">Meligethes aeneus</name>
    <dbReference type="NCBI Taxonomy" id="1431903"/>
    <lineage>
        <taxon>Eukaryota</taxon>
        <taxon>Metazoa</taxon>
        <taxon>Ecdysozoa</taxon>
        <taxon>Arthropoda</taxon>
        <taxon>Hexapoda</taxon>
        <taxon>Insecta</taxon>
        <taxon>Pterygota</taxon>
        <taxon>Neoptera</taxon>
        <taxon>Endopterygota</taxon>
        <taxon>Coleoptera</taxon>
        <taxon>Polyphaga</taxon>
        <taxon>Cucujiformia</taxon>
        <taxon>Nitidulidae</taxon>
        <taxon>Meligethinae</taxon>
        <taxon>Brassicogethes</taxon>
    </lineage>
</organism>
<keyword evidence="2 3" id="KW-0808">Transferase</keyword>
<comment type="similarity">
    <text evidence="1">Belongs to the spermidine/spermine synthase family.</text>
</comment>
<dbReference type="Pfam" id="PF01564">
    <property type="entry name" value="Spermine_synth"/>
    <property type="match status" value="1"/>
</dbReference>
<dbReference type="GO" id="GO:0016768">
    <property type="term" value="F:spermine synthase activity"/>
    <property type="evidence" value="ECO:0007669"/>
    <property type="project" value="InterPro"/>
</dbReference>
<accession>A0A9P0ARS8</accession>
<keyword evidence="6" id="KW-1185">Reference proteome</keyword>
<dbReference type="InterPro" id="IPR030373">
    <property type="entry name" value="PABS_CS"/>
</dbReference>
<dbReference type="CDD" id="cd02440">
    <property type="entry name" value="AdoMet_MTases"/>
    <property type="match status" value="1"/>
</dbReference>
<dbReference type="PROSITE" id="PS51006">
    <property type="entry name" value="PABS_2"/>
    <property type="match status" value="1"/>
</dbReference>
<dbReference type="GO" id="GO:0006597">
    <property type="term" value="P:spermine biosynthetic process"/>
    <property type="evidence" value="ECO:0007669"/>
    <property type="project" value="InterPro"/>
</dbReference>
<evidence type="ECO:0000313" key="6">
    <source>
        <dbReference type="Proteomes" id="UP001154078"/>
    </source>
</evidence>
<dbReference type="FunFam" id="3.40.50.150:FF:000197">
    <property type="entry name" value="spermine synthase isoform X2"/>
    <property type="match status" value="1"/>
</dbReference>
<dbReference type="PANTHER" id="PTHR46315">
    <property type="entry name" value="SPERMINE SYNTHASE"/>
    <property type="match status" value="1"/>
</dbReference>
<keyword evidence="3" id="KW-0620">Polyamine biosynthesis</keyword>